<feature type="region of interest" description="Disordered" evidence="1">
    <location>
        <begin position="60"/>
        <end position="80"/>
    </location>
</feature>
<organism evidence="2 3">
    <name type="scientific">Roseibacillus persicicus</name>
    <dbReference type="NCBI Taxonomy" id="454148"/>
    <lineage>
        <taxon>Bacteria</taxon>
        <taxon>Pseudomonadati</taxon>
        <taxon>Verrucomicrobiota</taxon>
        <taxon>Verrucomicrobiia</taxon>
        <taxon>Verrucomicrobiales</taxon>
        <taxon>Verrucomicrobiaceae</taxon>
        <taxon>Roseibacillus</taxon>
    </lineage>
</organism>
<reference evidence="2" key="2">
    <citation type="submission" date="2020-09" db="EMBL/GenBank/DDBJ databases">
        <authorList>
            <person name="Sun Q."/>
            <person name="Kim S."/>
        </authorList>
    </citation>
    <scope>NUCLEOTIDE SEQUENCE</scope>
    <source>
        <strain evidence="2">KCTC 12988</strain>
    </source>
</reference>
<reference evidence="2" key="1">
    <citation type="journal article" date="2014" name="Int. J. Syst. Evol. Microbiol.">
        <title>Complete genome sequence of Corynebacterium casei LMG S-19264T (=DSM 44701T), isolated from a smear-ripened cheese.</title>
        <authorList>
            <consortium name="US DOE Joint Genome Institute (JGI-PGF)"/>
            <person name="Walter F."/>
            <person name="Albersmeier A."/>
            <person name="Kalinowski J."/>
            <person name="Ruckert C."/>
        </authorList>
    </citation>
    <scope>NUCLEOTIDE SEQUENCE</scope>
    <source>
        <strain evidence="2">KCTC 12988</strain>
    </source>
</reference>
<dbReference type="Proteomes" id="UP000644507">
    <property type="component" value="Unassembled WGS sequence"/>
</dbReference>
<dbReference type="RefSeq" id="WP_189571613.1">
    <property type="nucleotide sequence ID" value="NZ_BMXI01000013.1"/>
</dbReference>
<comment type="caution">
    <text evidence="2">The sequence shown here is derived from an EMBL/GenBank/DDBJ whole genome shotgun (WGS) entry which is preliminary data.</text>
</comment>
<gene>
    <name evidence="2" type="ORF">GCM10007100_30180</name>
</gene>
<sequence>MSETLFDIPTKDLPSANAGEVIFGQIKVESVTDGIAHVTFTPSTRSKPAPGARTWAERIAGKGEGDHLRKANRNLESERL</sequence>
<dbReference type="EMBL" id="BMXI01000013">
    <property type="protein sequence ID" value="GHC60739.1"/>
    <property type="molecule type" value="Genomic_DNA"/>
</dbReference>
<evidence type="ECO:0000313" key="2">
    <source>
        <dbReference type="EMBL" id="GHC60739.1"/>
    </source>
</evidence>
<keyword evidence="3" id="KW-1185">Reference proteome</keyword>
<evidence type="ECO:0000313" key="3">
    <source>
        <dbReference type="Proteomes" id="UP000644507"/>
    </source>
</evidence>
<accession>A0A918TTP3</accession>
<dbReference type="AlphaFoldDB" id="A0A918TTP3"/>
<proteinExistence type="predicted"/>
<evidence type="ECO:0000256" key="1">
    <source>
        <dbReference type="SAM" id="MobiDB-lite"/>
    </source>
</evidence>
<protein>
    <submittedName>
        <fullName evidence="2">Uncharacterized protein</fullName>
    </submittedName>
</protein>
<name>A0A918TTP3_9BACT</name>